<dbReference type="EMBL" id="BLLF01008745">
    <property type="protein sequence ID" value="GFH33506.1"/>
    <property type="molecule type" value="Genomic_DNA"/>
</dbReference>
<dbReference type="AlphaFoldDB" id="A0A6A0AKZ8"/>
<protein>
    <submittedName>
        <fullName evidence="1">Uncharacterized protein</fullName>
    </submittedName>
</protein>
<organism evidence="1 2">
    <name type="scientific">Haematococcus lacustris</name>
    <name type="common">Green alga</name>
    <name type="synonym">Haematococcus pluvialis</name>
    <dbReference type="NCBI Taxonomy" id="44745"/>
    <lineage>
        <taxon>Eukaryota</taxon>
        <taxon>Viridiplantae</taxon>
        <taxon>Chlorophyta</taxon>
        <taxon>core chlorophytes</taxon>
        <taxon>Chlorophyceae</taxon>
        <taxon>CS clade</taxon>
        <taxon>Chlamydomonadales</taxon>
        <taxon>Haematococcaceae</taxon>
        <taxon>Haematococcus</taxon>
    </lineage>
</organism>
<evidence type="ECO:0000313" key="1">
    <source>
        <dbReference type="EMBL" id="GFH33506.1"/>
    </source>
</evidence>
<proteinExistence type="predicted"/>
<dbReference type="Proteomes" id="UP000485058">
    <property type="component" value="Unassembled WGS sequence"/>
</dbReference>
<accession>A0A6A0AKZ8</accession>
<evidence type="ECO:0000313" key="2">
    <source>
        <dbReference type="Proteomes" id="UP000485058"/>
    </source>
</evidence>
<name>A0A6A0AKZ8_HAELA</name>
<sequence length="16" mass="1932">MMREPLTRSCCCCRRS</sequence>
<gene>
    <name evidence="1" type="ORF">HaLaN_32888</name>
</gene>
<comment type="caution">
    <text evidence="1">The sequence shown here is derived from an EMBL/GenBank/DDBJ whole genome shotgun (WGS) entry which is preliminary data.</text>
</comment>
<reference evidence="1 2" key="1">
    <citation type="submission" date="2020-02" db="EMBL/GenBank/DDBJ databases">
        <title>Draft genome sequence of Haematococcus lacustris strain NIES-144.</title>
        <authorList>
            <person name="Morimoto D."/>
            <person name="Nakagawa S."/>
            <person name="Yoshida T."/>
            <person name="Sawayama S."/>
        </authorList>
    </citation>
    <scope>NUCLEOTIDE SEQUENCE [LARGE SCALE GENOMIC DNA]</scope>
    <source>
        <strain evidence="1 2">NIES-144</strain>
    </source>
</reference>
<keyword evidence="2" id="KW-1185">Reference proteome</keyword>